<sequence>MKDTTNRWLGATGRSVALVVLLCMLLAGCGRAPAEERLRDRFEAMRTAMLERRPGDFMDGVAEDFVGEGNADRAALHNILRAQLLRNSSLGATIGPLDIVVDGDRATMQFTMVLTGGAGGFIPERANGWSVKSGWRDGDDGWQVYFAQWEPVL</sequence>
<evidence type="ECO:0000313" key="2">
    <source>
        <dbReference type="Proteomes" id="UP000521199"/>
    </source>
</evidence>
<dbReference type="EMBL" id="JACHHP010000003">
    <property type="protein sequence ID" value="MBB5208260.1"/>
    <property type="molecule type" value="Genomic_DNA"/>
</dbReference>
<reference evidence="1 2" key="1">
    <citation type="submission" date="2020-08" db="EMBL/GenBank/DDBJ databases">
        <title>Genomic Encyclopedia of Type Strains, Phase IV (KMG-IV): sequencing the most valuable type-strain genomes for metagenomic binning, comparative biology and taxonomic classification.</title>
        <authorList>
            <person name="Goeker M."/>
        </authorList>
    </citation>
    <scope>NUCLEOTIDE SEQUENCE [LARGE SCALE GENOMIC DNA]</scope>
    <source>
        <strain evidence="1 2">DSM 24163</strain>
    </source>
</reference>
<gene>
    <name evidence="1" type="ORF">HNQ52_001802</name>
</gene>
<protein>
    <recommendedName>
        <fullName evidence="3">Nuclear transport factor 2 family protein</fullName>
    </recommendedName>
</protein>
<organism evidence="1 2">
    <name type="scientific">Chiayiivirga flava</name>
    <dbReference type="NCBI Taxonomy" id="659595"/>
    <lineage>
        <taxon>Bacteria</taxon>
        <taxon>Pseudomonadati</taxon>
        <taxon>Pseudomonadota</taxon>
        <taxon>Gammaproteobacteria</taxon>
        <taxon>Lysobacterales</taxon>
        <taxon>Lysobacteraceae</taxon>
        <taxon>Chiayiivirga</taxon>
    </lineage>
</organism>
<comment type="caution">
    <text evidence="1">The sequence shown here is derived from an EMBL/GenBank/DDBJ whole genome shotgun (WGS) entry which is preliminary data.</text>
</comment>
<accession>A0A7W8D7L3</accession>
<dbReference type="Proteomes" id="UP000521199">
    <property type="component" value="Unassembled WGS sequence"/>
</dbReference>
<dbReference type="AlphaFoldDB" id="A0A7W8D7L3"/>
<dbReference type="SUPFAM" id="SSF54427">
    <property type="entry name" value="NTF2-like"/>
    <property type="match status" value="1"/>
</dbReference>
<keyword evidence="2" id="KW-1185">Reference proteome</keyword>
<proteinExistence type="predicted"/>
<name>A0A7W8D7L3_9GAMM</name>
<evidence type="ECO:0008006" key="3">
    <source>
        <dbReference type="Google" id="ProtNLM"/>
    </source>
</evidence>
<dbReference type="InterPro" id="IPR032710">
    <property type="entry name" value="NTF2-like_dom_sf"/>
</dbReference>
<dbReference type="RefSeq" id="WP_183960800.1">
    <property type="nucleotide sequence ID" value="NZ_JACHHP010000003.1"/>
</dbReference>
<evidence type="ECO:0000313" key="1">
    <source>
        <dbReference type="EMBL" id="MBB5208260.1"/>
    </source>
</evidence>
<dbReference type="PROSITE" id="PS51257">
    <property type="entry name" value="PROKAR_LIPOPROTEIN"/>
    <property type="match status" value="1"/>
</dbReference>